<dbReference type="PANTHER" id="PTHR24421">
    <property type="entry name" value="NITRATE/NITRITE SENSOR PROTEIN NARX-RELATED"/>
    <property type="match status" value="1"/>
</dbReference>
<evidence type="ECO:0000256" key="19">
    <source>
        <dbReference type="SAM" id="Phobius"/>
    </source>
</evidence>
<dbReference type="InterPro" id="IPR004358">
    <property type="entry name" value="Sig_transdc_His_kin-like_C"/>
</dbReference>
<evidence type="ECO:0000256" key="10">
    <source>
        <dbReference type="ARBA" id="ARBA00022723"/>
    </source>
</evidence>
<keyword evidence="8" id="KW-0597">Phosphoprotein</keyword>
<keyword evidence="16" id="KW-0411">Iron-sulfur</keyword>
<evidence type="ECO:0000256" key="6">
    <source>
        <dbReference type="ARBA" id="ARBA00022485"/>
    </source>
</evidence>
<sequence length="678" mass="78481">MNSKLSFIIILLFSLNIASQNQSFYETLGSIQELRKLSRNESLNSNDRINYAKRALSLSENTKVDTTILKSNRNLAAVYLYLDQYDDFQKVSFKILKLAKKVGDSKALAIAYNNLGWYNYVNSQNDSAFFYYKKAKKLFHNLKNEKQEEGFILFNIATIQKKYADFSNSEYSAIKSLELIKTLPENQYNLDTLWGIYNLLGLIKKKQKQYQQSNDYYKEALSFCDKLSDDSECKLFININLAELYKEQKLFNKSIKIYNKLLNDIVLINDPINYATIINNLAYVKFKAKHNDNDKIITLFNKAYKICDSLNYKYEKAASGNDLSEFYLSLGQKDSSIKYLERSYALSKTNKYNTEVLRSLYLLSKSIEGEKGKQYLYEYITLRDSLLNEEHIMQNKFARIEFETDEVVAENIKIAKDRSVLFIIACSLFIGSILLYVIYSQRLKNKQLVFESTQQKANEDIYSLMLSQQSKLEEGRINERQRISEELHDGILSKLFGIRVGIEFLLVKTKMKDALKKRFNDYINDIQSTELEIRDISHELKDGLASHKINFKNIIEHYLKTQSELHSLHYNLNSDPNISWDTINDNLKMNLYRIIQETLQNTIKHAKASHINVSFNQINKKLVLVVKDDGIGYDSKTATKGIGLSNIKSRVQNLGGEFQIESNSTNGTTITAEIPIIN</sequence>
<evidence type="ECO:0000256" key="12">
    <source>
        <dbReference type="ARBA" id="ARBA00022777"/>
    </source>
</evidence>
<keyword evidence="19" id="KW-1133">Transmembrane helix</keyword>
<keyword evidence="12" id="KW-0418">Kinase</keyword>
<dbReference type="EC" id="2.7.13.3" evidence="4"/>
<dbReference type="InterPro" id="IPR036890">
    <property type="entry name" value="HATPase_C_sf"/>
</dbReference>
<dbReference type="InterPro" id="IPR011712">
    <property type="entry name" value="Sig_transdc_His_kin_sub3_dim/P"/>
</dbReference>
<keyword evidence="15" id="KW-0902">Two-component regulatory system</keyword>
<evidence type="ECO:0000256" key="14">
    <source>
        <dbReference type="ARBA" id="ARBA00023004"/>
    </source>
</evidence>
<dbReference type="SMART" id="SM00387">
    <property type="entry name" value="HATPase_c"/>
    <property type="match status" value="1"/>
</dbReference>
<dbReference type="CDD" id="cd16917">
    <property type="entry name" value="HATPase_UhpB-NarQ-NarX-like"/>
    <property type="match status" value="1"/>
</dbReference>
<gene>
    <name evidence="21" type="ORF">ABGB03_08630</name>
</gene>
<dbReference type="EMBL" id="CP157199">
    <property type="protein sequence ID" value="XBG59926.1"/>
    <property type="molecule type" value="Genomic_DNA"/>
</dbReference>
<dbReference type="InterPro" id="IPR050482">
    <property type="entry name" value="Sensor_HK_TwoCompSys"/>
</dbReference>
<proteinExistence type="predicted"/>
<dbReference type="InterPro" id="IPR003594">
    <property type="entry name" value="HATPase_dom"/>
</dbReference>
<dbReference type="InterPro" id="IPR019734">
    <property type="entry name" value="TPR_rpt"/>
</dbReference>
<evidence type="ECO:0000256" key="1">
    <source>
        <dbReference type="ARBA" id="ARBA00000085"/>
    </source>
</evidence>
<keyword evidence="7" id="KW-0963">Cytoplasm</keyword>
<dbReference type="GO" id="GO:0005524">
    <property type="term" value="F:ATP binding"/>
    <property type="evidence" value="ECO:0007669"/>
    <property type="project" value="UniProtKB-KW"/>
</dbReference>
<accession>A0AAU7BPB8</accession>
<dbReference type="Gene3D" id="3.30.565.10">
    <property type="entry name" value="Histidine kinase-like ATPase, C-terminal domain"/>
    <property type="match status" value="1"/>
</dbReference>
<dbReference type="GO" id="GO:0016020">
    <property type="term" value="C:membrane"/>
    <property type="evidence" value="ECO:0007669"/>
    <property type="project" value="InterPro"/>
</dbReference>
<dbReference type="PROSITE" id="PS50109">
    <property type="entry name" value="HIS_KIN"/>
    <property type="match status" value="1"/>
</dbReference>
<protein>
    <recommendedName>
        <fullName evidence="5">Oxygen sensor histidine kinase NreB</fullName>
        <ecNumber evidence="4">2.7.13.3</ecNumber>
    </recommendedName>
    <alternativeName>
        <fullName evidence="18">Nitrogen regulation protein B</fullName>
    </alternativeName>
</protein>
<dbReference type="SMART" id="SM00028">
    <property type="entry name" value="TPR"/>
    <property type="match status" value="4"/>
</dbReference>
<evidence type="ECO:0000256" key="8">
    <source>
        <dbReference type="ARBA" id="ARBA00022553"/>
    </source>
</evidence>
<evidence type="ECO:0000313" key="21">
    <source>
        <dbReference type="EMBL" id="XBG59926.1"/>
    </source>
</evidence>
<keyword evidence="11" id="KW-0547">Nucleotide-binding</keyword>
<keyword evidence="19" id="KW-0472">Membrane</keyword>
<keyword evidence="19" id="KW-0812">Transmembrane</keyword>
<dbReference type="InterPro" id="IPR005467">
    <property type="entry name" value="His_kinase_dom"/>
</dbReference>
<evidence type="ECO:0000256" key="17">
    <source>
        <dbReference type="ARBA" id="ARBA00024827"/>
    </source>
</evidence>
<dbReference type="Pfam" id="PF07730">
    <property type="entry name" value="HisKA_3"/>
    <property type="match status" value="1"/>
</dbReference>
<comment type="function">
    <text evidence="17">Member of the two-component regulatory system NreB/NreC involved in the control of dissimilatory nitrate/nitrite reduction in response to oxygen. NreB functions as a direct oxygen sensor histidine kinase which is autophosphorylated, in the absence of oxygen, probably at the conserved histidine residue, and transfers its phosphate group probably to a conserved aspartate residue of NreC. NreB/NreC activates the expression of the nitrate (narGHJI) and nitrite (nir) reductase operons, as well as the putative nitrate transporter gene narT.</text>
</comment>
<dbReference type="GO" id="GO:0000155">
    <property type="term" value="F:phosphorelay sensor kinase activity"/>
    <property type="evidence" value="ECO:0007669"/>
    <property type="project" value="InterPro"/>
</dbReference>
<evidence type="ECO:0000256" key="13">
    <source>
        <dbReference type="ARBA" id="ARBA00022840"/>
    </source>
</evidence>
<reference evidence="21" key="1">
    <citation type="submission" date="2024-05" db="EMBL/GenBank/DDBJ databases">
        <title>Pontimicrobium maritimus sp. nov., isolated form sea water.</title>
        <authorList>
            <person name="Muhammad N."/>
            <person name="Vuong T.Q."/>
            <person name="Han H.L."/>
            <person name="Kim S.-G."/>
        </authorList>
    </citation>
    <scope>NUCLEOTIDE SEQUENCE</scope>
    <source>
        <strain evidence="21">SW4</strain>
    </source>
</reference>
<evidence type="ECO:0000256" key="7">
    <source>
        <dbReference type="ARBA" id="ARBA00022490"/>
    </source>
</evidence>
<dbReference type="PANTHER" id="PTHR24421:SF10">
    <property type="entry name" value="NITRATE_NITRITE SENSOR PROTEIN NARQ"/>
    <property type="match status" value="1"/>
</dbReference>
<evidence type="ECO:0000256" key="11">
    <source>
        <dbReference type="ARBA" id="ARBA00022741"/>
    </source>
</evidence>
<dbReference type="GO" id="GO:0046872">
    <property type="term" value="F:metal ion binding"/>
    <property type="evidence" value="ECO:0007669"/>
    <property type="project" value="UniProtKB-KW"/>
</dbReference>
<organism evidence="21">
    <name type="scientific">Pontimicrobium sp. SW4</name>
    <dbReference type="NCBI Taxonomy" id="3153519"/>
    <lineage>
        <taxon>Bacteria</taxon>
        <taxon>Pseudomonadati</taxon>
        <taxon>Bacteroidota</taxon>
        <taxon>Flavobacteriia</taxon>
        <taxon>Flavobacteriales</taxon>
        <taxon>Flavobacteriaceae</taxon>
        <taxon>Pontimicrobium</taxon>
    </lineage>
</organism>
<dbReference type="PRINTS" id="PR00344">
    <property type="entry name" value="BCTRLSENSOR"/>
</dbReference>
<comment type="cofactor">
    <cofactor evidence="2">
        <name>[4Fe-4S] cluster</name>
        <dbReference type="ChEBI" id="CHEBI:49883"/>
    </cofactor>
</comment>
<dbReference type="Pfam" id="PF02518">
    <property type="entry name" value="HATPase_c"/>
    <property type="match status" value="1"/>
</dbReference>
<dbReference type="AlphaFoldDB" id="A0AAU7BPB8"/>
<keyword evidence="10" id="KW-0479">Metal-binding</keyword>
<evidence type="ECO:0000256" key="2">
    <source>
        <dbReference type="ARBA" id="ARBA00001966"/>
    </source>
</evidence>
<dbReference type="GO" id="GO:0051539">
    <property type="term" value="F:4 iron, 4 sulfur cluster binding"/>
    <property type="evidence" value="ECO:0007669"/>
    <property type="project" value="UniProtKB-KW"/>
</dbReference>
<keyword evidence="6" id="KW-0004">4Fe-4S</keyword>
<dbReference type="RefSeq" id="WP_347921906.1">
    <property type="nucleotide sequence ID" value="NZ_CP157199.1"/>
</dbReference>
<keyword evidence="14" id="KW-0408">Iron</keyword>
<evidence type="ECO:0000256" key="3">
    <source>
        <dbReference type="ARBA" id="ARBA00004496"/>
    </source>
</evidence>
<feature type="transmembrane region" description="Helical" evidence="19">
    <location>
        <begin position="420"/>
        <end position="439"/>
    </location>
</feature>
<evidence type="ECO:0000256" key="15">
    <source>
        <dbReference type="ARBA" id="ARBA00023012"/>
    </source>
</evidence>
<keyword evidence="9" id="KW-0808">Transferase</keyword>
<evidence type="ECO:0000256" key="16">
    <source>
        <dbReference type="ARBA" id="ARBA00023014"/>
    </source>
</evidence>
<dbReference type="SUPFAM" id="SSF55874">
    <property type="entry name" value="ATPase domain of HSP90 chaperone/DNA topoisomerase II/histidine kinase"/>
    <property type="match status" value="1"/>
</dbReference>
<evidence type="ECO:0000256" key="5">
    <source>
        <dbReference type="ARBA" id="ARBA00017322"/>
    </source>
</evidence>
<evidence type="ECO:0000256" key="18">
    <source>
        <dbReference type="ARBA" id="ARBA00030800"/>
    </source>
</evidence>
<name>A0AAU7BPB8_9FLAO</name>
<evidence type="ECO:0000256" key="9">
    <source>
        <dbReference type="ARBA" id="ARBA00022679"/>
    </source>
</evidence>
<dbReference type="GO" id="GO:0005737">
    <property type="term" value="C:cytoplasm"/>
    <property type="evidence" value="ECO:0007669"/>
    <property type="project" value="UniProtKB-SubCell"/>
</dbReference>
<comment type="subcellular location">
    <subcellularLocation>
        <location evidence="3">Cytoplasm</location>
    </subcellularLocation>
</comment>
<dbReference type="GO" id="GO:0046983">
    <property type="term" value="F:protein dimerization activity"/>
    <property type="evidence" value="ECO:0007669"/>
    <property type="project" value="InterPro"/>
</dbReference>
<dbReference type="Gene3D" id="1.20.5.1930">
    <property type="match status" value="1"/>
</dbReference>
<dbReference type="Gene3D" id="1.25.40.10">
    <property type="entry name" value="Tetratricopeptide repeat domain"/>
    <property type="match status" value="2"/>
</dbReference>
<evidence type="ECO:0000259" key="20">
    <source>
        <dbReference type="PROSITE" id="PS50109"/>
    </source>
</evidence>
<feature type="domain" description="Histidine kinase" evidence="20">
    <location>
        <begin position="486"/>
        <end position="678"/>
    </location>
</feature>
<dbReference type="SUPFAM" id="SSF48452">
    <property type="entry name" value="TPR-like"/>
    <property type="match status" value="2"/>
</dbReference>
<comment type="catalytic activity">
    <reaction evidence="1">
        <text>ATP + protein L-histidine = ADP + protein N-phospho-L-histidine.</text>
        <dbReference type="EC" id="2.7.13.3"/>
    </reaction>
</comment>
<evidence type="ECO:0000256" key="4">
    <source>
        <dbReference type="ARBA" id="ARBA00012438"/>
    </source>
</evidence>
<dbReference type="InterPro" id="IPR011990">
    <property type="entry name" value="TPR-like_helical_dom_sf"/>
</dbReference>
<keyword evidence="13 21" id="KW-0067">ATP-binding</keyword>